<dbReference type="RefSeq" id="WP_311657219.1">
    <property type="nucleotide sequence ID" value="NZ_JAVRHY010000002.1"/>
</dbReference>
<accession>A0ABU3B824</accession>
<evidence type="ECO:0000259" key="1">
    <source>
        <dbReference type="Pfam" id="PF01926"/>
    </source>
</evidence>
<evidence type="ECO:0000313" key="2">
    <source>
        <dbReference type="EMBL" id="MDT0617443.1"/>
    </source>
</evidence>
<dbReference type="PANTHER" id="PTHR42714">
    <property type="entry name" value="TRNA MODIFICATION GTPASE GTPBP3"/>
    <property type="match status" value="1"/>
</dbReference>
<protein>
    <submittedName>
        <fullName evidence="2">DUF3482 domain-containing protein</fullName>
    </submittedName>
</protein>
<dbReference type="PANTHER" id="PTHR42714:SF7">
    <property type="entry name" value="G DOMAIN-CONTAINING PROTEIN"/>
    <property type="match status" value="1"/>
</dbReference>
<keyword evidence="3" id="KW-1185">Reference proteome</keyword>
<organism evidence="2 3">
    <name type="scientific">Spectribacter acetivorans</name>
    <dbReference type="NCBI Taxonomy" id="3075603"/>
    <lineage>
        <taxon>Bacteria</taxon>
        <taxon>Pseudomonadati</taxon>
        <taxon>Pseudomonadota</taxon>
        <taxon>Gammaproteobacteria</taxon>
        <taxon>Salinisphaerales</taxon>
        <taxon>Salinisphaeraceae</taxon>
        <taxon>Spectribacter</taxon>
    </lineage>
</organism>
<dbReference type="Proteomes" id="UP001259982">
    <property type="component" value="Unassembled WGS sequence"/>
</dbReference>
<feature type="domain" description="G" evidence="1">
    <location>
        <begin position="11"/>
        <end position="154"/>
    </location>
</feature>
<proteinExistence type="predicted"/>
<dbReference type="SUPFAM" id="SSF52540">
    <property type="entry name" value="P-loop containing nucleoside triphosphate hydrolases"/>
    <property type="match status" value="1"/>
</dbReference>
<dbReference type="Pfam" id="PF11981">
    <property type="entry name" value="DUF3482"/>
    <property type="match status" value="1"/>
</dbReference>
<name>A0ABU3B824_9GAMM</name>
<dbReference type="Pfam" id="PF01926">
    <property type="entry name" value="MMR_HSR1"/>
    <property type="match status" value="1"/>
</dbReference>
<dbReference type="InterPro" id="IPR027417">
    <property type="entry name" value="P-loop_NTPase"/>
</dbReference>
<dbReference type="Gene3D" id="3.40.50.300">
    <property type="entry name" value="P-loop containing nucleotide triphosphate hydrolases"/>
    <property type="match status" value="1"/>
</dbReference>
<comment type="caution">
    <text evidence="2">The sequence shown here is derived from an EMBL/GenBank/DDBJ whole genome shotgun (WGS) entry which is preliminary data.</text>
</comment>
<gene>
    <name evidence="2" type="ORF">RM531_03080</name>
</gene>
<dbReference type="InterPro" id="IPR021871">
    <property type="entry name" value="DUF3482"/>
</dbReference>
<dbReference type="EMBL" id="JAVRHY010000002">
    <property type="protein sequence ID" value="MDT0617443.1"/>
    <property type="molecule type" value="Genomic_DNA"/>
</dbReference>
<dbReference type="InterPro" id="IPR006073">
    <property type="entry name" value="GTP-bd"/>
</dbReference>
<evidence type="ECO:0000313" key="3">
    <source>
        <dbReference type="Proteomes" id="UP001259982"/>
    </source>
</evidence>
<reference evidence="2 3" key="1">
    <citation type="submission" date="2023-09" db="EMBL/GenBank/DDBJ databases">
        <authorList>
            <person name="Rey-Velasco X."/>
        </authorList>
    </citation>
    <scope>NUCLEOTIDE SEQUENCE [LARGE SCALE GENOMIC DNA]</scope>
    <source>
        <strain evidence="2 3">P385</strain>
    </source>
</reference>
<sequence length="469" mass="50656">MNPITGNPLQLAVVGHTNAGKTSLLRTLTRDARFGEVSDRPATTRDVARIDLGSDPAAAVALFDTPGLEDALGLRAHLDEGLAQAVDPVAGIEAFLQGDHDQGRYEQEARVLRQLLQSDAALLVIDSREPMRAKHREELRLLAACGRPLLPVLNFVADPTADAADWRTQLARLGQHVLAEFDTVVLDAGAEDRLFEKLGLMLDAHRDRLTALQAERRDERRTTIMAACRVVAELLIDAAALRRTAGTDEDPAPTRTAMRDQLREREQAAVAALLDLFRFELGAYQAPDLPLDDGTWREDLFDPDHLRAFGIRTGSAVAAGGMAGLGVDAMTGGLSLGAATAIGAGLGAAAGATDRLIRPWWVRLQGRQVLAPDVAVLALLAARQIMLLRALLRRGHAATQRLQSEAPAGGWPSRQLRRRVLRCRMHPAWSRLNQSLSGGAPPRVAQRIAEAVEQALDEAPSASVDQHRG</sequence>